<accession>A0AA35TVR5</accession>
<dbReference type="InterPro" id="IPR057268">
    <property type="entry name" value="Ribosomal_L18"/>
</dbReference>
<sequence length="115" mass="12716">MAKSKSTRLMRLVRHERIRQKLRGTSNRPRLALFRSLNHIYVQIIDDERGHTLVAASSLDPEVKANGNGGGKGKVSARRAKESGISRVVFDTGGYKYHGRVKALAEAAREGGLDF</sequence>
<dbReference type="HAMAP" id="MF_01337_B">
    <property type="entry name" value="Ribosomal_uL18_B"/>
    <property type="match status" value="1"/>
</dbReference>
<dbReference type="InterPro" id="IPR004389">
    <property type="entry name" value="Ribosomal_uL18_bac-type"/>
</dbReference>
<keyword evidence="3" id="KW-0694">RNA-binding</keyword>
<keyword evidence="2" id="KW-0699">rRNA-binding</keyword>
<dbReference type="EMBL" id="CASHTH010004203">
    <property type="protein sequence ID" value="CAI8054649.1"/>
    <property type="molecule type" value="Genomic_DNA"/>
</dbReference>
<evidence type="ECO:0000256" key="5">
    <source>
        <dbReference type="ARBA" id="ARBA00023274"/>
    </source>
</evidence>
<evidence type="ECO:0000256" key="1">
    <source>
        <dbReference type="ARBA" id="ARBA00007116"/>
    </source>
</evidence>
<evidence type="ECO:0000256" key="2">
    <source>
        <dbReference type="ARBA" id="ARBA00022730"/>
    </source>
</evidence>
<dbReference type="Gene3D" id="3.30.420.100">
    <property type="match status" value="1"/>
</dbReference>
<comment type="caution">
    <text evidence="7">The sequence shown here is derived from an EMBL/GenBank/DDBJ whole genome shotgun (WGS) entry which is preliminary data.</text>
</comment>
<dbReference type="SUPFAM" id="SSF53137">
    <property type="entry name" value="Translational machinery components"/>
    <property type="match status" value="1"/>
</dbReference>
<keyword evidence="4 7" id="KW-0689">Ribosomal protein</keyword>
<keyword evidence="5" id="KW-0687">Ribonucleoprotein</keyword>
<name>A0AA35TVR5_GEOBA</name>
<dbReference type="Proteomes" id="UP001174909">
    <property type="component" value="Unassembled WGS sequence"/>
</dbReference>
<dbReference type="GO" id="GO:0006412">
    <property type="term" value="P:translation"/>
    <property type="evidence" value="ECO:0007669"/>
    <property type="project" value="InterPro"/>
</dbReference>
<protein>
    <recommendedName>
        <fullName evidence="6">Large ribosomal subunit protein uL18c</fullName>
    </recommendedName>
</protein>
<organism evidence="7 8">
    <name type="scientific">Geodia barretti</name>
    <name type="common">Barrett's horny sponge</name>
    <dbReference type="NCBI Taxonomy" id="519541"/>
    <lineage>
        <taxon>Eukaryota</taxon>
        <taxon>Metazoa</taxon>
        <taxon>Porifera</taxon>
        <taxon>Demospongiae</taxon>
        <taxon>Heteroscleromorpha</taxon>
        <taxon>Tetractinellida</taxon>
        <taxon>Astrophorina</taxon>
        <taxon>Geodiidae</taxon>
        <taxon>Geodia</taxon>
    </lineage>
</organism>
<evidence type="ECO:0000256" key="6">
    <source>
        <dbReference type="ARBA" id="ARBA00035303"/>
    </source>
</evidence>
<reference evidence="7" key="1">
    <citation type="submission" date="2023-03" db="EMBL/GenBank/DDBJ databases">
        <authorList>
            <person name="Steffen K."/>
            <person name="Cardenas P."/>
        </authorList>
    </citation>
    <scope>NUCLEOTIDE SEQUENCE</scope>
</reference>
<dbReference type="Pfam" id="PF00861">
    <property type="entry name" value="Ribosomal_L18p"/>
    <property type="match status" value="1"/>
</dbReference>
<dbReference type="NCBIfam" id="TIGR00060">
    <property type="entry name" value="L18_bact"/>
    <property type="match status" value="1"/>
</dbReference>
<comment type="similarity">
    <text evidence="1">Belongs to the universal ribosomal protein uL18 family.</text>
</comment>
<dbReference type="InterPro" id="IPR005484">
    <property type="entry name" value="Ribosomal_uL18_bac/plant/anim"/>
</dbReference>
<dbReference type="GO" id="GO:0008097">
    <property type="term" value="F:5S rRNA binding"/>
    <property type="evidence" value="ECO:0007669"/>
    <property type="project" value="TreeGrafter"/>
</dbReference>
<evidence type="ECO:0000313" key="8">
    <source>
        <dbReference type="Proteomes" id="UP001174909"/>
    </source>
</evidence>
<gene>
    <name evidence="7" type="ORF">GBAR_LOCUS29810</name>
</gene>
<dbReference type="PANTHER" id="PTHR12899:SF3">
    <property type="entry name" value="LARGE RIBOSOMAL SUBUNIT PROTEIN UL18M"/>
    <property type="match status" value="1"/>
</dbReference>
<dbReference type="GO" id="GO:0022625">
    <property type="term" value="C:cytosolic large ribosomal subunit"/>
    <property type="evidence" value="ECO:0007669"/>
    <property type="project" value="TreeGrafter"/>
</dbReference>
<dbReference type="AlphaFoldDB" id="A0AA35TVR5"/>
<evidence type="ECO:0000313" key="7">
    <source>
        <dbReference type="EMBL" id="CAI8054649.1"/>
    </source>
</evidence>
<dbReference type="PANTHER" id="PTHR12899">
    <property type="entry name" value="39S RIBOSOMAL PROTEIN L18, MITOCHONDRIAL"/>
    <property type="match status" value="1"/>
</dbReference>
<dbReference type="CDD" id="cd00432">
    <property type="entry name" value="Ribosomal_L18_L5e"/>
    <property type="match status" value="1"/>
</dbReference>
<dbReference type="FunFam" id="3.30.420.100:FF:000001">
    <property type="entry name" value="50S ribosomal protein L18"/>
    <property type="match status" value="1"/>
</dbReference>
<proteinExistence type="inferred from homology"/>
<keyword evidence="8" id="KW-1185">Reference proteome</keyword>
<evidence type="ECO:0000256" key="3">
    <source>
        <dbReference type="ARBA" id="ARBA00022884"/>
    </source>
</evidence>
<evidence type="ECO:0000256" key="4">
    <source>
        <dbReference type="ARBA" id="ARBA00022980"/>
    </source>
</evidence>
<dbReference type="GO" id="GO:0003735">
    <property type="term" value="F:structural constituent of ribosome"/>
    <property type="evidence" value="ECO:0007669"/>
    <property type="project" value="InterPro"/>
</dbReference>